<feature type="domain" description="Metallo-beta-lactamase" evidence="8">
    <location>
        <begin position="35"/>
        <end position="193"/>
    </location>
</feature>
<dbReference type="UniPathway" id="UPA00619">
    <property type="reaction ID" value="UER00676"/>
</dbReference>
<evidence type="ECO:0000256" key="7">
    <source>
        <dbReference type="HAMAP-Rule" id="MF_01374"/>
    </source>
</evidence>
<dbReference type="InterPro" id="IPR036866">
    <property type="entry name" value="RibonucZ/Hydroxyglut_hydro"/>
</dbReference>
<comment type="pathway">
    <text evidence="2 7">Secondary metabolite metabolism; methylglyoxal degradation; (R)-lactate from methylglyoxal: step 2/2.</text>
</comment>
<dbReference type="CDD" id="cd07723">
    <property type="entry name" value="hydroxyacylglutathione_hydrolase_MBL-fold"/>
    <property type="match status" value="1"/>
</dbReference>
<dbReference type="HAMAP" id="MF_01374">
    <property type="entry name" value="Glyoxalase_2"/>
    <property type="match status" value="1"/>
</dbReference>
<feature type="binding site" evidence="7">
    <location>
        <position position="155"/>
    </location>
    <ligand>
        <name>Zn(2+)</name>
        <dbReference type="ChEBI" id="CHEBI:29105"/>
        <label>2</label>
    </ligand>
</feature>
<keyword evidence="5 7" id="KW-0378">Hydrolase</keyword>
<feature type="binding site" evidence="7">
    <location>
        <position position="82"/>
    </location>
    <ligand>
        <name>Zn(2+)</name>
        <dbReference type="ChEBI" id="CHEBI:29105"/>
        <label>2</label>
    </ligand>
</feature>
<evidence type="ECO:0000256" key="3">
    <source>
        <dbReference type="ARBA" id="ARBA00006759"/>
    </source>
</evidence>
<organism evidence="9 10">
    <name type="scientific">Frigidibacter albus</name>
    <dbReference type="NCBI Taxonomy" id="1465486"/>
    <lineage>
        <taxon>Bacteria</taxon>
        <taxon>Pseudomonadati</taxon>
        <taxon>Pseudomonadota</taxon>
        <taxon>Alphaproteobacteria</taxon>
        <taxon>Rhodobacterales</taxon>
        <taxon>Paracoccaceae</taxon>
        <taxon>Frigidibacter</taxon>
    </lineage>
</organism>
<dbReference type="PIRSF" id="PIRSF005457">
    <property type="entry name" value="Glx"/>
    <property type="match status" value="1"/>
</dbReference>
<sequence>MHCAGRLRWAKSALTIPGSQRNAMLQLVTIPCLSDNYAFLVHNAETRETACFDVPEAAPILAALADHGWSLTDIVLTHHHPDHIQGVPEMVAATGARVTGAAADAHRLPPLDRAVAPGEQFTLCGTRADVIDVSGHTVGHVAYHLPAAAMVFTGDSLMALGCGRLFEGTAPMMWASLSRLAALPPETTVCSGHEYTAGNARFARTIEPGNPALISRIAAIEAARAEGRPTVPSMLGEELETNPFLRAGHAAVKSALGLAGAEDAAVFGAIRAAKDRF</sequence>
<dbReference type="EMBL" id="WWNR01000004">
    <property type="protein sequence ID" value="MZQ88891.1"/>
    <property type="molecule type" value="Genomic_DNA"/>
</dbReference>
<name>A0A6L8VGP8_9RHOB</name>
<gene>
    <name evidence="7 9" type="primary">gloB</name>
    <name evidence="9" type="ORF">GS660_07245</name>
</gene>
<protein>
    <recommendedName>
        <fullName evidence="7">Hydroxyacylglutathione hydrolase</fullName>
        <ecNumber evidence="7">3.1.2.6</ecNumber>
    </recommendedName>
    <alternativeName>
        <fullName evidence="7">Glyoxalase II</fullName>
        <shortName evidence="7">Glx II</shortName>
    </alternativeName>
</protein>
<evidence type="ECO:0000313" key="9">
    <source>
        <dbReference type="EMBL" id="MZQ88891.1"/>
    </source>
</evidence>
<dbReference type="Pfam" id="PF00753">
    <property type="entry name" value="Lactamase_B"/>
    <property type="match status" value="1"/>
</dbReference>
<dbReference type="InterPro" id="IPR032282">
    <property type="entry name" value="HAGH_C"/>
</dbReference>
<evidence type="ECO:0000256" key="5">
    <source>
        <dbReference type="ARBA" id="ARBA00022801"/>
    </source>
</evidence>
<dbReference type="Pfam" id="PF16123">
    <property type="entry name" value="HAGH_C"/>
    <property type="match status" value="1"/>
</dbReference>
<dbReference type="OrthoDB" id="9802248at2"/>
<dbReference type="Gene3D" id="3.60.15.10">
    <property type="entry name" value="Ribonuclease Z/Hydroxyacylglutathione hydrolase-like"/>
    <property type="match status" value="1"/>
</dbReference>
<keyword evidence="4 7" id="KW-0479">Metal-binding</keyword>
<reference evidence="9 10" key="1">
    <citation type="submission" date="2020-01" db="EMBL/GenBank/DDBJ databases">
        <title>Frigidibacter albus SP32T (=CGMCC 1.13995T).</title>
        <authorList>
            <person name="Liao X."/>
        </authorList>
    </citation>
    <scope>NUCLEOTIDE SEQUENCE [LARGE SCALE GENOMIC DNA]</scope>
    <source>
        <strain evidence="9 10">SP32</strain>
    </source>
</reference>
<keyword evidence="10" id="KW-1185">Reference proteome</keyword>
<feature type="binding site" evidence="7">
    <location>
        <position position="155"/>
    </location>
    <ligand>
        <name>Zn(2+)</name>
        <dbReference type="ChEBI" id="CHEBI:29105"/>
        <label>1</label>
    </ligand>
</feature>
<dbReference type="InterPro" id="IPR050110">
    <property type="entry name" value="Glyoxalase_II_hydrolase"/>
</dbReference>
<feature type="binding site" evidence="7">
    <location>
        <position position="83"/>
    </location>
    <ligand>
        <name>Zn(2+)</name>
        <dbReference type="ChEBI" id="CHEBI:29105"/>
        <label>2</label>
    </ligand>
</feature>
<dbReference type="InterPro" id="IPR017782">
    <property type="entry name" value="Hydroxyacylglutathione_Hdrlase"/>
</dbReference>
<dbReference type="PANTHER" id="PTHR43705:SF1">
    <property type="entry name" value="HYDROXYACYLGLUTATHIONE HYDROLASE GLOB"/>
    <property type="match status" value="1"/>
</dbReference>
<evidence type="ECO:0000256" key="6">
    <source>
        <dbReference type="ARBA" id="ARBA00022833"/>
    </source>
</evidence>
<comment type="catalytic activity">
    <reaction evidence="1 7">
        <text>an S-(2-hydroxyacyl)glutathione + H2O = a 2-hydroxy carboxylate + glutathione + H(+)</text>
        <dbReference type="Rhea" id="RHEA:21864"/>
        <dbReference type="ChEBI" id="CHEBI:15377"/>
        <dbReference type="ChEBI" id="CHEBI:15378"/>
        <dbReference type="ChEBI" id="CHEBI:57925"/>
        <dbReference type="ChEBI" id="CHEBI:58896"/>
        <dbReference type="ChEBI" id="CHEBI:71261"/>
        <dbReference type="EC" id="3.1.2.6"/>
    </reaction>
</comment>
<feature type="binding site" evidence="7">
    <location>
        <position position="78"/>
    </location>
    <ligand>
        <name>Zn(2+)</name>
        <dbReference type="ChEBI" id="CHEBI:29105"/>
        <label>1</label>
    </ligand>
</feature>
<dbReference type="NCBIfam" id="TIGR03413">
    <property type="entry name" value="GSH_gloB"/>
    <property type="match status" value="1"/>
</dbReference>
<dbReference type="InterPro" id="IPR001279">
    <property type="entry name" value="Metallo-B-lactamas"/>
</dbReference>
<dbReference type="GO" id="GO:0019243">
    <property type="term" value="P:methylglyoxal catabolic process to D-lactate via S-lactoyl-glutathione"/>
    <property type="evidence" value="ECO:0007669"/>
    <property type="project" value="UniProtKB-UniRule"/>
</dbReference>
<dbReference type="Proteomes" id="UP000477083">
    <property type="component" value="Unassembled WGS sequence"/>
</dbReference>
<dbReference type="EC" id="3.1.2.6" evidence="7"/>
<evidence type="ECO:0000256" key="2">
    <source>
        <dbReference type="ARBA" id="ARBA00004963"/>
    </source>
</evidence>
<feature type="binding site" evidence="7">
    <location>
        <position position="136"/>
    </location>
    <ligand>
        <name>Zn(2+)</name>
        <dbReference type="ChEBI" id="CHEBI:29105"/>
        <label>1</label>
    </ligand>
</feature>
<feature type="binding site" evidence="7">
    <location>
        <position position="193"/>
    </location>
    <ligand>
        <name>Zn(2+)</name>
        <dbReference type="ChEBI" id="CHEBI:29105"/>
        <label>2</label>
    </ligand>
</feature>
<comment type="subunit">
    <text evidence="7">Monomer.</text>
</comment>
<proteinExistence type="inferred from homology"/>
<comment type="cofactor">
    <cofactor evidence="7">
        <name>Zn(2+)</name>
        <dbReference type="ChEBI" id="CHEBI:29105"/>
    </cofactor>
    <text evidence="7">Binds 2 Zn(2+) ions per subunit.</text>
</comment>
<evidence type="ECO:0000313" key="10">
    <source>
        <dbReference type="Proteomes" id="UP000477083"/>
    </source>
</evidence>
<evidence type="ECO:0000256" key="1">
    <source>
        <dbReference type="ARBA" id="ARBA00001623"/>
    </source>
</evidence>
<comment type="function">
    <text evidence="7">Thiolesterase that catalyzes the hydrolysis of S-D-lactoyl-glutathione to form glutathione and D-lactic acid.</text>
</comment>
<dbReference type="InterPro" id="IPR035680">
    <property type="entry name" value="Clx_II_MBL"/>
</dbReference>
<comment type="caution">
    <text evidence="9">The sequence shown here is derived from an EMBL/GenBank/DDBJ whole genome shotgun (WGS) entry which is preliminary data.</text>
</comment>
<keyword evidence="6 7" id="KW-0862">Zinc</keyword>
<comment type="similarity">
    <text evidence="3 7">Belongs to the metallo-beta-lactamase superfamily. Glyoxalase II family.</text>
</comment>
<dbReference type="GO" id="GO:0004416">
    <property type="term" value="F:hydroxyacylglutathione hydrolase activity"/>
    <property type="evidence" value="ECO:0007669"/>
    <property type="project" value="UniProtKB-UniRule"/>
</dbReference>
<feature type="binding site" evidence="7">
    <location>
        <position position="80"/>
    </location>
    <ligand>
        <name>Zn(2+)</name>
        <dbReference type="ChEBI" id="CHEBI:29105"/>
        <label>1</label>
    </ligand>
</feature>
<evidence type="ECO:0000259" key="8">
    <source>
        <dbReference type="SMART" id="SM00849"/>
    </source>
</evidence>
<dbReference type="SUPFAM" id="SSF56281">
    <property type="entry name" value="Metallo-hydrolase/oxidoreductase"/>
    <property type="match status" value="1"/>
</dbReference>
<dbReference type="PANTHER" id="PTHR43705">
    <property type="entry name" value="HYDROXYACYLGLUTATHIONE HYDROLASE"/>
    <property type="match status" value="1"/>
</dbReference>
<dbReference type="AlphaFoldDB" id="A0A6L8VGP8"/>
<accession>A0A6L8VGP8</accession>
<dbReference type="SMART" id="SM00849">
    <property type="entry name" value="Lactamase_B"/>
    <property type="match status" value="1"/>
</dbReference>
<dbReference type="GO" id="GO:0046872">
    <property type="term" value="F:metal ion binding"/>
    <property type="evidence" value="ECO:0007669"/>
    <property type="project" value="UniProtKB-KW"/>
</dbReference>
<evidence type="ECO:0000256" key="4">
    <source>
        <dbReference type="ARBA" id="ARBA00022723"/>
    </source>
</evidence>